<keyword evidence="1" id="KW-0175">Coiled coil</keyword>
<keyword evidence="5" id="KW-1185">Reference proteome</keyword>
<reference evidence="5" key="2">
    <citation type="journal article" date="2016" name="Int. J. Syst. Evol. Microbiol.">
        <title>Complete genome sequence and cell structure of Limnochorda pilosa, a Gram-negative spore-former within the phylum Firmicutes.</title>
        <authorList>
            <person name="Watanabe M."/>
            <person name="Kojima H."/>
            <person name="Fukui M."/>
        </authorList>
    </citation>
    <scope>NUCLEOTIDE SEQUENCE [LARGE SCALE GENOMIC DNA]</scope>
    <source>
        <strain evidence="5">HC45</strain>
    </source>
</reference>
<evidence type="ECO:0000256" key="2">
    <source>
        <dbReference type="SAM" id="Phobius"/>
    </source>
</evidence>
<dbReference type="InterPro" id="IPR001119">
    <property type="entry name" value="SLH_dom"/>
</dbReference>
<organism evidence="4 5">
    <name type="scientific">Limnochorda pilosa</name>
    <dbReference type="NCBI Taxonomy" id="1555112"/>
    <lineage>
        <taxon>Bacteria</taxon>
        <taxon>Bacillati</taxon>
        <taxon>Bacillota</taxon>
        <taxon>Limnochordia</taxon>
        <taxon>Limnochordales</taxon>
        <taxon>Limnochordaceae</taxon>
        <taxon>Limnochorda</taxon>
    </lineage>
</organism>
<gene>
    <name evidence="4" type="ORF">LIP_1715</name>
</gene>
<dbReference type="AlphaFoldDB" id="A0A0K2SKC3"/>
<dbReference type="STRING" id="1555112.LIP_1715"/>
<protein>
    <recommendedName>
        <fullName evidence="3">SLH domain-containing protein</fullName>
    </recommendedName>
</protein>
<dbReference type="EMBL" id="AP014924">
    <property type="protein sequence ID" value="BAS27561.1"/>
    <property type="molecule type" value="Genomic_DNA"/>
</dbReference>
<accession>A0A0K2SKC3</accession>
<feature type="domain" description="SLH" evidence="3">
    <location>
        <begin position="16"/>
        <end position="79"/>
    </location>
</feature>
<feature type="coiled-coil region" evidence="1">
    <location>
        <begin position="215"/>
        <end position="305"/>
    </location>
</feature>
<reference evidence="5" key="1">
    <citation type="submission" date="2015-07" db="EMBL/GenBank/DDBJ databases">
        <title>Complete genome sequence and phylogenetic analysis of Limnochorda pilosa.</title>
        <authorList>
            <person name="Watanabe M."/>
            <person name="Kojima H."/>
            <person name="Fukui M."/>
        </authorList>
    </citation>
    <scope>NUCLEOTIDE SEQUENCE [LARGE SCALE GENOMIC DNA]</scope>
    <source>
        <strain evidence="5">HC45</strain>
    </source>
</reference>
<sequence length="328" mass="35952">MALTLLVLAPAPLWAQEQTIRDVPSGHWAYEAVRRLIDEGYLTLYDDRTFRGDQPVDRYTFAAAIARILDQVGSGAATPSSSDVQVLKDLATEFRQELRDWYQSEETLTQRIQAAEKSVAALDGTVGSVLAKVDSLEQAAAQRDANLKGLADQAGQISQDLAKLREDLGLQTGTLDQRLAEFQNQIEGDLGVQGINLGQNLADLSSRLKQTSERLAQQADVATQLQGQVDELQKSLQQQRQEMTGADRQLLAEIRDLANRLDVLQSTPGTVAGVQTRQLQLERQLATLQRDFDAYRSKAEEETRTLRTTSVVGVAAALVAVVAALVIK</sequence>
<dbReference type="KEGG" id="lpil:LIP_1715"/>
<dbReference type="PANTHER" id="PTHR43308">
    <property type="entry name" value="OUTER MEMBRANE PROTEIN ALPHA-RELATED"/>
    <property type="match status" value="1"/>
</dbReference>
<keyword evidence="2" id="KW-0812">Transmembrane</keyword>
<feature type="transmembrane region" description="Helical" evidence="2">
    <location>
        <begin position="306"/>
        <end position="327"/>
    </location>
</feature>
<dbReference type="PANTHER" id="PTHR43308:SF1">
    <property type="entry name" value="OUTER MEMBRANE PROTEIN ALPHA"/>
    <property type="match status" value="1"/>
</dbReference>
<dbReference type="PROSITE" id="PS51272">
    <property type="entry name" value="SLH"/>
    <property type="match status" value="1"/>
</dbReference>
<evidence type="ECO:0000313" key="5">
    <source>
        <dbReference type="Proteomes" id="UP000065807"/>
    </source>
</evidence>
<name>A0A0K2SKC3_LIMPI</name>
<dbReference type="Pfam" id="PF00395">
    <property type="entry name" value="SLH"/>
    <property type="match status" value="1"/>
</dbReference>
<dbReference type="Proteomes" id="UP000065807">
    <property type="component" value="Chromosome"/>
</dbReference>
<evidence type="ECO:0000259" key="3">
    <source>
        <dbReference type="PROSITE" id="PS51272"/>
    </source>
</evidence>
<keyword evidence="2" id="KW-1133">Transmembrane helix</keyword>
<dbReference type="InterPro" id="IPR051465">
    <property type="entry name" value="Cell_Envelope_Struct_Comp"/>
</dbReference>
<keyword evidence="2" id="KW-0472">Membrane</keyword>
<evidence type="ECO:0000313" key="4">
    <source>
        <dbReference type="EMBL" id="BAS27561.1"/>
    </source>
</evidence>
<dbReference type="Gene3D" id="1.10.287.1490">
    <property type="match status" value="1"/>
</dbReference>
<evidence type="ECO:0000256" key="1">
    <source>
        <dbReference type="SAM" id="Coils"/>
    </source>
</evidence>
<proteinExistence type="predicted"/>